<feature type="region of interest" description="Disordered" evidence="1">
    <location>
        <begin position="1"/>
        <end position="23"/>
    </location>
</feature>
<dbReference type="AlphaFoldDB" id="A0A239C260"/>
<dbReference type="EMBL" id="FZOL01000003">
    <property type="protein sequence ID" value="SNS13494.1"/>
    <property type="molecule type" value="Genomic_DNA"/>
</dbReference>
<accession>A0A239C260</accession>
<dbReference type="RefSeq" id="WP_052419497.1">
    <property type="nucleotide sequence ID" value="NZ_FZOL01000003.1"/>
</dbReference>
<evidence type="ECO:0000256" key="1">
    <source>
        <dbReference type="SAM" id="MobiDB-lite"/>
    </source>
</evidence>
<gene>
    <name evidence="2" type="ORF">SAMN05444352_103296</name>
</gene>
<evidence type="ECO:0000313" key="3">
    <source>
        <dbReference type="Proteomes" id="UP000198407"/>
    </source>
</evidence>
<organism evidence="2 3">
    <name type="scientific">Pseudomonas japonica</name>
    <dbReference type="NCBI Taxonomy" id="256466"/>
    <lineage>
        <taxon>Bacteria</taxon>
        <taxon>Pseudomonadati</taxon>
        <taxon>Pseudomonadota</taxon>
        <taxon>Gammaproteobacteria</taxon>
        <taxon>Pseudomonadales</taxon>
        <taxon>Pseudomonadaceae</taxon>
        <taxon>Pseudomonas</taxon>
    </lineage>
</organism>
<evidence type="ECO:0008006" key="4">
    <source>
        <dbReference type="Google" id="ProtNLM"/>
    </source>
</evidence>
<feature type="compositionally biased region" description="Pro residues" evidence="1">
    <location>
        <begin position="1"/>
        <end position="12"/>
    </location>
</feature>
<dbReference type="OrthoDB" id="7024680at2"/>
<reference evidence="3" key="1">
    <citation type="submission" date="2017-06" db="EMBL/GenBank/DDBJ databases">
        <authorList>
            <person name="Varghese N."/>
            <person name="Submissions S."/>
        </authorList>
    </citation>
    <scope>NUCLEOTIDE SEQUENCE [LARGE SCALE GENOMIC DNA]</scope>
    <source>
        <strain evidence="3">DSM 22348</strain>
    </source>
</reference>
<name>A0A239C260_9PSED</name>
<keyword evidence="3" id="KW-1185">Reference proteome</keyword>
<dbReference type="Proteomes" id="UP000198407">
    <property type="component" value="Unassembled WGS sequence"/>
</dbReference>
<proteinExistence type="predicted"/>
<protein>
    <recommendedName>
        <fullName evidence="4">DUF3077 domain-containing protein</fullName>
    </recommendedName>
</protein>
<evidence type="ECO:0000313" key="2">
    <source>
        <dbReference type="EMBL" id="SNS13494.1"/>
    </source>
</evidence>
<sequence>MKKIVPDPPASSPSPKTAHTDFATCRGTHSPLLAINPGTSLEHVLVHLSTSLTAAMETNRQVCEMASRPMTRLAWATQHSLEICEAMLEALMRKPEPPRPA</sequence>